<dbReference type="InterPro" id="IPR058954">
    <property type="entry name" value="AAA_lid_SMAX1"/>
</dbReference>
<name>A0AAW2LCX8_SESRA</name>
<dbReference type="Pfam" id="PF26587">
    <property type="entry name" value="AAA_lid_SMAX1"/>
    <property type="match status" value="1"/>
</dbReference>
<reference evidence="2" key="2">
    <citation type="journal article" date="2024" name="Plant">
        <title>Genomic evolution and insights into agronomic trait innovations of Sesamum species.</title>
        <authorList>
            <person name="Miao H."/>
            <person name="Wang L."/>
            <person name="Qu L."/>
            <person name="Liu H."/>
            <person name="Sun Y."/>
            <person name="Le M."/>
            <person name="Wang Q."/>
            <person name="Wei S."/>
            <person name="Zheng Y."/>
            <person name="Lin W."/>
            <person name="Duan Y."/>
            <person name="Cao H."/>
            <person name="Xiong S."/>
            <person name="Wang X."/>
            <person name="Wei L."/>
            <person name="Li C."/>
            <person name="Ma Q."/>
            <person name="Ju M."/>
            <person name="Zhao R."/>
            <person name="Li G."/>
            <person name="Mu C."/>
            <person name="Tian Q."/>
            <person name="Mei H."/>
            <person name="Zhang T."/>
            <person name="Gao T."/>
            <person name="Zhang H."/>
        </authorList>
    </citation>
    <scope>NUCLEOTIDE SEQUENCE</scope>
    <source>
        <strain evidence="2">G02</strain>
    </source>
</reference>
<comment type="caution">
    <text evidence="2">The sequence shown here is derived from an EMBL/GenBank/DDBJ whole genome shotgun (WGS) entry which is preliminary data.</text>
</comment>
<gene>
    <name evidence="2" type="ORF">Sradi_5537000</name>
</gene>
<evidence type="ECO:0000259" key="1">
    <source>
        <dbReference type="Pfam" id="PF26587"/>
    </source>
</evidence>
<reference evidence="2" key="1">
    <citation type="submission" date="2020-06" db="EMBL/GenBank/DDBJ databases">
        <authorList>
            <person name="Li T."/>
            <person name="Hu X."/>
            <person name="Zhang T."/>
            <person name="Song X."/>
            <person name="Zhang H."/>
            <person name="Dai N."/>
            <person name="Sheng W."/>
            <person name="Hou X."/>
            <person name="Wei L."/>
        </authorList>
    </citation>
    <scope>NUCLEOTIDE SEQUENCE</scope>
    <source>
        <strain evidence="2">G02</strain>
        <tissue evidence="2">Leaf</tissue>
    </source>
</reference>
<protein>
    <submittedName>
        <fullName evidence="2">Protein SUPPRESSOR OF MAX2 1</fullName>
    </submittedName>
</protein>
<sequence>MFKPVDSAFVRREIKKTICLKFSMILDNYLSLEVEDDVLEKIVGGLWHSRMSLEEWIEKVLVPSFDQLKSRLSSGDRSSSLVRLVVESDADRWGKSNGIGNWLPSSIVV</sequence>
<organism evidence="2">
    <name type="scientific">Sesamum radiatum</name>
    <name type="common">Black benniseed</name>
    <dbReference type="NCBI Taxonomy" id="300843"/>
    <lineage>
        <taxon>Eukaryota</taxon>
        <taxon>Viridiplantae</taxon>
        <taxon>Streptophyta</taxon>
        <taxon>Embryophyta</taxon>
        <taxon>Tracheophyta</taxon>
        <taxon>Spermatophyta</taxon>
        <taxon>Magnoliopsida</taxon>
        <taxon>eudicotyledons</taxon>
        <taxon>Gunneridae</taxon>
        <taxon>Pentapetalae</taxon>
        <taxon>asterids</taxon>
        <taxon>lamiids</taxon>
        <taxon>Lamiales</taxon>
        <taxon>Pedaliaceae</taxon>
        <taxon>Sesamum</taxon>
    </lineage>
</organism>
<evidence type="ECO:0000313" key="2">
    <source>
        <dbReference type="EMBL" id="KAL0316588.1"/>
    </source>
</evidence>
<accession>A0AAW2LCX8</accession>
<proteinExistence type="predicted"/>
<feature type="domain" description="SMAX1-like AAA+ ATPase lid" evidence="1">
    <location>
        <begin position="6"/>
        <end position="89"/>
    </location>
</feature>
<dbReference type="AlphaFoldDB" id="A0AAW2LCX8"/>
<dbReference type="EMBL" id="JACGWJ010000025">
    <property type="protein sequence ID" value="KAL0316588.1"/>
    <property type="molecule type" value="Genomic_DNA"/>
</dbReference>